<dbReference type="AlphaFoldDB" id="A0A7L4ZTG2"/>
<keyword evidence="2" id="KW-1185">Reference proteome</keyword>
<comment type="caution">
    <text evidence="1">The sequence shown here is derived from an EMBL/GenBank/DDBJ whole genome shotgun (WGS) entry which is preliminary data.</text>
</comment>
<proteinExistence type="predicted"/>
<organism evidence="1 2">
    <name type="scientific">Hymenobacter busanensis</name>
    <dbReference type="NCBI Taxonomy" id="2607656"/>
    <lineage>
        <taxon>Bacteria</taxon>
        <taxon>Pseudomonadati</taxon>
        <taxon>Bacteroidota</taxon>
        <taxon>Cytophagia</taxon>
        <taxon>Cytophagales</taxon>
        <taxon>Hymenobacteraceae</taxon>
        <taxon>Hymenobacter</taxon>
    </lineage>
</organism>
<dbReference type="EMBL" id="VTWU01000006">
    <property type="protein sequence ID" value="KAA9327557.1"/>
    <property type="molecule type" value="Genomic_DNA"/>
</dbReference>
<dbReference type="RefSeq" id="WP_151080004.1">
    <property type="nucleotide sequence ID" value="NZ_CP047647.1"/>
</dbReference>
<evidence type="ECO:0000313" key="1">
    <source>
        <dbReference type="EMBL" id="KAA9327557.1"/>
    </source>
</evidence>
<name>A0A7L4ZTG2_9BACT</name>
<sequence>MLRNNLLILLGSAVLLGALAKMTDNGSTVLFALGYSIQALVNLLLGTVALVAPKRIGRSAAPYFLSALLILIIGFGACAAMFSVGGGLGNMH</sequence>
<evidence type="ECO:0000313" key="2">
    <source>
        <dbReference type="Proteomes" id="UP000326380"/>
    </source>
</evidence>
<reference evidence="1 2" key="1">
    <citation type="submission" date="2019-09" db="EMBL/GenBank/DDBJ databases">
        <title>Genome sequence of Hymenobacter sp. M3.</title>
        <authorList>
            <person name="Srinivasan S."/>
        </authorList>
    </citation>
    <scope>NUCLEOTIDE SEQUENCE [LARGE SCALE GENOMIC DNA]</scope>
    <source>
        <strain evidence="1 2">M3</strain>
    </source>
</reference>
<gene>
    <name evidence="1" type="ORF">F0P96_16380</name>
</gene>
<accession>A0A7L4ZTG2</accession>
<dbReference type="Proteomes" id="UP000326380">
    <property type="component" value="Unassembled WGS sequence"/>
</dbReference>
<protein>
    <submittedName>
        <fullName evidence="1">Uncharacterized protein</fullName>
    </submittedName>
</protein>